<name>A0A5C4MZX3_9RHOB</name>
<keyword evidence="2 5" id="KW-0812">Transmembrane</keyword>
<dbReference type="Pfam" id="PF01124">
    <property type="entry name" value="MAPEG"/>
    <property type="match status" value="1"/>
</dbReference>
<evidence type="ECO:0000256" key="3">
    <source>
        <dbReference type="ARBA" id="ARBA00022989"/>
    </source>
</evidence>
<feature type="transmembrane region" description="Helical" evidence="5">
    <location>
        <begin position="6"/>
        <end position="26"/>
    </location>
</feature>
<dbReference type="RefSeq" id="WP_139075288.1">
    <property type="nucleotide sequence ID" value="NZ_VDFU01000003.1"/>
</dbReference>
<comment type="caution">
    <text evidence="6">The sequence shown here is derived from an EMBL/GenBank/DDBJ whole genome shotgun (WGS) entry which is preliminary data.</text>
</comment>
<reference evidence="6 7" key="1">
    <citation type="submission" date="2019-06" db="EMBL/GenBank/DDBJ databases">
        <title>YIM 131921 draft genome.</title>
        <authorList>
            <person name="Jiang L."/>
        </authorList>
    </citation>
    <scope>NUCLEOTIDE SEQUENCE [LARGE SCALE GENOMIC DNA]</scope>
    <source>
        <strain evidence="6 7">YIM 131921</strain>
    </source>
</reference>
<proteinExistence type="predicted"/>
<dbReference type="PANTHER" id="PTHR35371:SF1">
    <property type="entry name" value="BLR7753 PROTEIN"/>
    <property type="match status" value="1"/>
</dbReference>
<dbReference type="InterPro" id="IPR023352">
    <property type="entry name" value="MAPEG-like_dom_sf"/>
</dbReference>
<feature type="transmembrane region" description="Helical" evidence="5">
    <location>
        <begin position="110"/>
        <end position="128"/>
    </location>
</feature>
<evidence type="ECO:0000256" key="1">
    <source>
        <dbReference type="ARBA" id="ARBA00004370"/>
    </source>
</evidence>
<dbReference type="AlphaFoldDB" id="A0A5C4MZX3"/>
<organism evidence="6 7">
    <name type="scientific">Rubellimicrobium rubrum</name>
    <dbReference type="NCBI Taxonomy" id="2585369"/>
    <lineage>
        <taxon>Bacteria</taxon>
        <taxon>Pseudomonadati</taxon>
        <taxon>Pseudomonadota</taxon>
        <taxon>Alphaproteobacteria</taxon>
        <taxon>Rhodobacterales</taxon>
        <taxon>Roseobacteraceae</taxon>
        <taxon>Rubellimicrobium</taxon>
    </lineage>
</organism>
<dbReference type="EMBL" id="VDFU01000003">
    <property type="protein sequence ID" value="TNC51866.1"/>
    <property type="molecule type" value="Genomic_DNA"/>
</dbReference>
<dbReference type="InterPro" id="IPR001129">
    <property type="entry name" value="Membr-assoc_MAPEG"/>
</dbReference>
<evidence type="ECO:0000313" key="7">
    <source>
        <dbReference type="Proteomes" id="UP000305887"/>
    </source>
</evidence>
<keyword evidence="3 5" id="KW-1133">Transmembrane helix</keyword>
<evidence type="ECO:0000256" key="4">
    <source>
        <dbReference type="ARBA" id="ARBA00023136"/>
    </source>
</evidence>
<dbReference type="Gene3D" id="1.20.120.550">
    <property type="entry name" value="Membrane associated eicosanoid/glutathione metabolism-like domain"/>
    <property type="match status" value="1"/>
</dbReference>
<accession>A0A5C4MZX3</accession>
<gene>
    <name evidence="6" type="ORF">FHG66_03375</name>
</gene>
<feature type="transmembrane region" description="Helical" evidence="5">
    <location>
        <begin position="82"/>
        <end position="103"/>
    </location>
</feature>
<comment type="subcellular location">
    <subcellularLocation>
        <location evidence="1">Membrane</location>
    </subcellularLocation>
</comment>
<sequence>MTAELTALAFAALVQFGQLGVFGYFVRQQGNIDYQVSNRDEPPPHRGRAARAQRAMSNHTENLILFAIAVVVVSLGEETSRLTAVCAWLYVIARVLYVPAYVLGLARLRSACWGVGWVSTLLMILAALF</sequence>
<protein>
    <submittedName>
        <fullName evidence="6">MAPEG family protein</fullName>
    </submittedName>
</protein>
<keyword evidence="7" id="KW-1185">Reference proteome</keyword>
<evidence type="ECO:0000256" key="2">
    <source>
        <dbReference type="ARBA" id="ARBA00022692"/>
    </source>
</evidence>
<dbReference type="Proteomes" id="UP000305887">
    <property type="component" value="Unassembled WGS sequence"/>
</dbReference>
<evidence type="ECO:0000256" key="5">
    <source>
        <dbReference type="SAM" id="Phobius"/>
    </source>
</evidence>
<dbReference type="OrthoDB" id="7743618at2"/>
<keyword evidence="4 5" id="KW-0472">Membrane</keyword>
<dbReference type="SUPFAM" id="SSF161084">
    <property type="entry name" value="MAPEG domain-like"/>
    <property type="match status" value="1"/>
</dbReference>
<feature type="transmembrane region" description="Helical" evidence="5">
    <location>
        <begin position="60"/>
        <end position="76"/>
    </location>
</feature>
<dbReference type="PANTHER" id="PTHR35371">
    <property type="entry name" value="INNER MEMBRANE PROTEIN"/>
    <property type="match status" value="1"/>
</dbReference>
<dbReference type="GO" id="GO:0016020">
    <property type="term" value="C:membrane"/>
    <property type="evidence" value="ECO:0007669"/>
    <property type="project" value="UniProtKB-SubCell"/>
</dbReference>
<evidence type="ECO:0000313" key="6">
    <source>
        <dbReference type="EMBL" id="TNC51866.1"/>
    </source>
</evidence>